<accession>A0A2X1LCH0</accession>
<reference evidence="1 2" key="1">
    <citation type="submission" date="2018-06" db="EMBL/GenBank/DDBJ databases">
        <authorList>
            <consortium name="Pathogen Informatics"/>
            <person name="Doyle S."/>
        </authorList>
    </citation>
    <scope>NUCLEOTIDE SEQUENCE [LARGE SCALE GENOMIC DNA]</scope>
    <source>
        <strain evidence="1 2">NCTC8009</strain>
    </source>
</reference>
<gene>
    <name evidence="1" type="ORF">NCTC8009_00808</name>
</gene>
<proteinExistence type="predicted"/>
<organism evidence="1 2">
    <name type="scientific">Escherichia coli</name>
    <dbReference type="NCBI Taxonomy" id="562"/>
    <lineage>
        <taxon>Bacteria</taxon>
        <taxon>Pseudomonadati</taxon>
        <taxon>Pseudomonadota</taxon>
        <taxon>Gammaproteobacteria</taxon>
        <taxon>Enterobacterales</taxon>
        <taxon>Enterobacteriaceae</taxon>
        <taxon>Escherichia</taxon>
    </lineage>
</organism>
<evidence type="ECO:0000313" key="2">
    <source>
        <dbReference type="Proteomes" id="UP000250991"/>
    </source>
</evidence>
<evidence type="ECO:0000313" key="1">
    <source>
        <dbReference type="EMBL" id="SPW74394.1"/>
    </source>
</evidence>
<protein>
    <submittedName>
        <fullName evidence="1">Uncharacterized protein</fullName>
    </submittedName>
</protein>
<sequence length="108" mass="12354">MVTGLQRQLLAVATQQGEFVMSEQQYTRLLKNSSNRPQATQSWAFICLAINQARMVRESSSERFNAFQRLNVGHKKGGQPTRLIRGQRLLETIKFVIPLFHINPVLKS</sequence>
<dbReference type="EMBL" id="UARW01000008">
    <property type="protein sequence ID" value="SPW74394.1"/>
    <property type="molecule type" value="Genomic_DNA"/>
</dbReference>
<name>A0A2X1LCH0_ECOLX</name>
<dbReference type="AlphaFoldDB" id="A0A2X1LCH0"/>
<dbReference type="Proteomes" id="UP000250991">
    <property type="component" value="Unassembled WGS sequence"/>
</dbReference>